<keyword evidence="4" id="KW-0812">Transmembrane</keyword>
<evidence type="ECO:0000256" key="3">
    <source>
        <dbReference type="ARBA" id="ARBA00022679"/>
    </source>
</evidence>
<evidence type="ECO:0000256" key="5">
    <source>
        <dbReference type="ARBA" id="ARBA00022968"/>
    </source>
</evidence>
<evidence type="ECO:0000313" key="11">
    <source>
        <dbReference type="EMBL" id="KAK7092550.1"/>
    </source>
</evidence>
<dbReference type="PANTHER" id="PTHR14647:SF87">
    <property type="entry name" value="PUTATIVE-RELATED"/>
    <property type="match status" value="1"/>
</dbReference>
<dbReference type="PANTHER" id="PTHR14647">
    <property type="entry name" value="GALACTOSE-3-O-SULFOTRANSFERASE"/>
    <property type="match status" value="1"/>
</dbReference>
<keyword evidence="9" id="KW-0325">Glycoprotein</keyword>
<evidence type="ECO:0000256" key="9">
    <source>
        <dbReference type="ARBA" id="ARBA00023180"/>
    </source>
</evidence>
<dbReference type="Gene3D" id="3.40.50.300">
    <property type="entry name" value="P-loop containing nucleotide triphosphate hydrolases"/>
    <property type="match status" value="1"/>
</dbReference>
<evidence type="ECO:0008006" key="13">
    <source>
        <dbReference type="Google" id="ProtNLM"/>
    </source>
</evidence>
<organism evidence="11 12">
    <name type="scientific">Littorina saxatilis</name>
    <dbReference type="NCBI Taxonomy" id="31220"/>
    <lineage>
        <taxon>Eukaryota</taxon>
        <taxon>Metazoa</taxon>
        <taxon>Spiralia</taxon>
        <taxon>Lophotrochozoa</taxon>
        <taxon>Mollusca</taxon>
        <taxon>Gastropoda</taxon>
        <taxon>Caenogastropoda</taxon>
        <taxon>Littorinimorpha</taxon>
        <taxon>Littorinoidea</taxon>
        <taxon>Littorinidae</taxon>
        <taxon>Littorina</taxon>
    </lineage>
</organism>
<evidence type="ECO:0000313" key="12">
    <source>
        <dbReference type="Proteomes" id="UP001374579"/>
    </source>
</evidence>
<keyword evidence="8" id="KW-0472">Membrane</keyword>
<proteinExistence type="inferred from homology"/>
<evidence type="ECO:0000256" key="6">
    <source>
        <dbReference type="ARBA" id="ARBA00022989"/>
    </source>
</evidence>
<dbReference type="AlphaFoldDB" id="A0AAN9ASN9"/>
<keyword evidence="5" id="KW-0735">Signal-anchor</keyword>
<comment type="similarity">
    <text evidence="2">Belongs to the galactose-3-O-sulfotransferase family.</text>
</comment>
<dbReference type="GO" id="GO:0001733">
    <property type="term" value="F:galactosylceramide sulfotransferase activity"/>
    <property type="evidence" value="ECO:0007669"/>
    <property type="project" value="InterPro"/>
</dbReference>
<evidence type="ECO:0000256" key="10">
    <source>
        <dbReference type="SAM" id="MobiDB-lite"/>
    </source>
</evidence>
<comment type="caution">
    <text evidence="11">The sequence shown here is derived from an EMBL/GenBank/DDBJ whole genome shotgun (WGS) entry which is preliminary data.</text>
</comment>
<gene>
    <name evidence="11" type="ORF">V1264_008281</name>
</gene>
<dbReference type="GO" id="GO:0000139">
    <property type="term" value="C:Golgi membrane"/>
    <property type="evidence" value="ECO:0007669"/>
    <property type="project" value="UniProtKB-SubCell"/>
</dbReference>
<protein>
    <recommendedName>
        <fullName evidence="13">Galactosylceramide sulfotransferase</fullName>
    </recommendedName>
</protein>
<keyword evidence="12" id="KW-1185">Reference proteome</keyword>
<evidence type="ECO:0000256" key="7">
    <source>
        <dbReference type="ARBA" id="ARBA00023034"/>
    </source>
</evidence>
<accession>A0AAN9ASN9</accession>
<dbReference type="Proteomes" id="UP001374579">
    <property type="component" value="Unassembled WGS sequence"/>
</dbReference>
<keyword evidence="3" id="KW-0808">Transferase</keyword>
<keyword evidence="7" id="KW-0333">Golgi apparatus</keyword>
<dbReference type="Pfam" id="PF06990">
    <property type="entry name" value="Gal-3-0_sulfotr"/>
    <property type="match status" value="1"/>
</dbReference>
<feature type="region of interest" description="Disordered" evidence="10">
    <location>
        <begin position="96"/>
        <end position="139"/>
    </location>
</feature>
<evidence type="ECO:0000256" key="8">
    <source>
        <dbReference type="ARBA" id="ARBA00023136"/>
    </source>
</evidence>
<dbReference type="InterPro" id="IPR027417">
    <property type="entry name" value="P-loop_NTPase"/>
</dbReference>
<dbReference type="InterPro" id="IPR009729">
    <property type="entry name" value="Gal-3-0_sulfotransfrase"/>
</dbReference>
<dbReference type="GO" id="GO:0009247">
    <property type="term" value="P:glycolipid biosynthetic process"/>
    <property type="evidence" value="ECO:0007669"/>
    <property type="project" value="InterPro"/>
</dbReference>
<feature type="compositionally biased region" description="Low complexity" evidence="10">
    <location>
        <begin position="116"/>
        <end position="129"/>
    </location>
</feature>
<dbReference type="EMBL" id="JBAMIC010000021">
    <property type="protein sequence ID" value="KAK7092550.1"/>
    <property type="molecule type" value="Genomic_DNA"/>
</dbReference>
<evidence type="ECO:0000256" key="1">
    <source>
        <dbReference type="ARBA" id="ARBA00004323"/>
    </source>
</evidence>
<sequence length="691" mass="78025">MIMRARKKLLLVLLTAFAALMILVSHRLLPWVRKGTDDSHANNRMDHKALLANLLQNRSNKESSSAAGTIIAQKESLTMFVDQRGSPKRVVVLHGAREKATNDDRISEKNTNVKRSQLLSHQQQQNSLNGKTRSELSASQQQTIVKMDDSGVAAEHKGVSAGHKSGVEISYEGPALKNTGNFGPDEFANGRADRMTISNQDENLQKNPVANLSIPQAVVGRMERTDNPKAVFQQNAKGIVTSSPRNALLTASFDLTSEKHGVLNFENFEPVVDDQGDGGIGNLEAFLGQVDPNAVTALEPDDEQGNLNPGSNNKPYLVDITHEGIPADIAVDALGQQGTGNATNMSFIPRQQNTTSLKRVKPSTQEVHHLFFLKVHKAASTTVLNIVYRFSLNRRLVVLLPTPTMANILSEHTKNWVPSAALLPPGADHFDVLCNHVVFETSIRRMLPEDTVFVGIVRRSFDQFVSAFWYYRELYRLPYLTRIPGKRPVSTYLQDPARWEPDPRKMKFTNNRMSVDFGMDPTKVHDEVYVKDYLRYLDSTFHLVMVSDSFDESILLMRRLLGWKVEDVIYMKNNARKGNLYNQTFTTKEKQTHRDFNYADYALYEHFSKVLDDKVRAAGEAFSKEVESFQQICRSVRDYCQSNATEPLRVQAMLWKEEFSVTKETCALLTMDERKFVKIVRKNNGIKFSVR</sequence>
<feature type="compositionally biased region" description="Basic and acidic residues" evidence="10">
    <location>
        <begin position="96"/>
        <end position="108"/>
    </location>
</feature>
<evidence type="ECO:0000256" key="2">
    <source>
        <dbReference type="ARBA" id="ARBA00008124"/>
    </source>
</evidence>
<reference evidence="11 12" key="1">
    <citation type="submission" date="2024-02" db="EMBL/GenBank/DDBJ databases">
        <title>Chromosome-scale genome assembly of the rough periwinkle Littorina saxatilis.</title>
        <authorList>
            <person name="De Jode A."/>
            <person name="Faria R."/>
            <person name="Formenti G."/>
            <person name="Sims Y."/>
            <person name="Smith T.P."/>
            <person name="Tracey A."/>
            <person name="Wood J.M.D."/>
            <person name="Zagrodzka Z.B."/>
            <person name="Johannesson K."/>
            <person name="Butlin R.K."/>
            <person name="Leder E.H."/>
        </authorList>
    </citation>
    <scope>NUCLEOTIDE SEQUENCE [LARGE SCALE GENOMIC DNA]</scope>
    <source>
        <strain evidence="11">Snail1</strain>
        <tissue evidence="11">Muscle</tissue>
    </source>
</reference>
<evidence type="ECO:0000256" key="4">
    <source>
        <dbReference type="ARBA" id="ARBA00022692"/>
    </source>
</evidence>
<comment type="subcellular location">
    <subcellularLocation>
        <location evidence="1">Golgi apparatus membrane</location>
        <topology evidence="1">Single-pass type II membrane protein</topology>
    </subcellularLocation>
</comment>
<keyword evidence="6" id="KW-1133">Transmembrane helix</keyword>
<name>A0AAN9ASN9_9CAEN</name>